<dbReference type="NCBIfam" id="TIGR04183">
    <property type="entry name" value="Por_Secre_tail"/>
    <property type="match status" value="1"/>
</dbReference>
<comment type="caution">
    <text evidence="2">The sequence shown here is derived from an EMBL/GenBank/DDBJ whole genome shotgun (WGS) entry which is preliminary data.</text>
</comment>
<keyword evidence="3" id="KW-1185">Reference proteome</keyword>
<name>A0A4Z0QLR9_9BACT</name>
<feature type="domain" description="Secretion system C-terminal sorting" evidence="1">
    <location>
        <begin position="546"/>
        <end position="619"/>
    </location>
</feature>
<evidence type="ECO:0000259" key="1">
    <source>
        <dbReference type="Pfam" id="PF18962"/>
    </source>
</evidence>
<reference evidence="2 3" key="1">
    <citation type="submission" date="2019-04" db="EMBL/GenBank/DDBJ databases">
        <authorList>
            <person name="Feng G."/>
            <person name="Zhang J."/>
            <person name="Zhu H."/>
        </authorList>
    </citation>
    <scope>NUCLEOTIDE SEQUENCE [LARGE SCALE GENOMIC DNA]</scope>
    <source>
        <strain evidence="2 3">9PBR-1</strain>
    </source>
</reference>
<evidence type="ECO:0000313" key="3">
    <source>
        <dbReference type="Proteomes" id="UP000298471"/>
    </source>
</evidence>
<organism evidence="2 3">
    <name type="scientific">Hymenobacter metallicola</name>
    <dbReference type="NCBI Taxonomy" id="2563114"/>
    <lineage>
        <taxon>Bacteria</taxon>
        <taxon>Pseudomonadati</taxon>
        <taxon>Bacteroidota</taxon>
        <taxon>Cytophagia</taxon>
        <taxon>Cytophagales</taxon>
        <taxon>Hymenobacteraceae</taxon>
        <taxon>Hymenobacter</taxon>
    </lineage>
</organism>
<dbReference type="EMBL" id="SRMB01000001">
    <property type="protein sequence ID" value="TGE29682.1"/>
    <property type="molecule type" value="Genomic_DNA"/>
</dbReference>
<dbReference type="PANTHER" id="PTHR35580">
    <property type="entry name" value="CELL SURFACE GLYCOPROTEIN (S-LAYER PROTEIN)-LIKE PROTEIN"/>
    <property type="match status" value="1"/>
</dbReference>
<dbReference type="Pfam" id="PF18962">
    <property type="entry name" value="Por_Secre_tail"/>
    <property type="match status" value="1"/>
</dbReference>
<dbReference type="PANTHER" id="PTHR35580:SF1">
    <property type="entry name" value="PHYTASE-LIKE DOMAIN-CONTAINING PROTEIN"/>
    <property type="match status" value="1"/>
</dbReference>
<gene>
    <name evidence="2" type="ORF">E5K02_09565</name>
</gene>
<dbReference type="AlphaFoldDB" id="A0A4Z0QLR9"/>
<dbReference type="InterPro" id="IPR052918">
    <property type="entry name" value="Motility_Chemotaxis_Reg"/>
</dbReference>
<accession>A0A4Z0QLR9</accession>
<dbReference type="InterPro" id="IPR026444">
    <property type="entry name" value="Secre_tail"/>
</dbReference>
<sequence length="624" mass="62832">MQVWISVFPAGQQSQSSGIIHNNRTRFSEYSPALTRADGCFVVGGTGQVLVGLPHSLILNRTFVKTTTPFLRPSLVAAFLLASLTSRAQTPAWQSVVAAGWDVAASAADAAGNVYLAGTFDGTITLGSTTLITAGNRDIFVAKWSTATNSFLWARRAGGSGPDAVNAIAVSGTNVYVAGTFVGAAANFGATTLASAGGNDIFVAKLTDAGSAPSFSWAQRAGGSIGDYPAALAVSNSGVFLTGRFESSTATFGSTTLTSNGFDDIFVAKLTDAGATSSFAWVRQAGGPGVDQAQALAVNGLNVFVAGNFSGSARFGANTLTDAGQGDLYVTKLIDNGTSGSFEWATRGGSNGFDQASALAVSNTGIYVAGSFQGRTASFGTQQLTNAGTFGDVYVAKLLDTGSSASFVWAQRGGGAQNDQAAALAVNGSSVYVAGTFDQSPATFGSTTLPNAGGTDGFAARLTDAGVSGNFTWALGFGGTSGDFASSIAVIGKQVYVGGTASPPASFGVLGLLPSPSTGTVGFLASLVDNAPLSQRAASQLPGLSIYPNPARNAATVELPAVLGATQATLTLTDAVGRAVRTTSAALPAGGLRHTLDVSNLAPGLYTLRVQIGTHTATQPLAVE</sequence>
<dbReference type="OrthoDB" id="870410at2"/>
<dbReference type="Proteomes" id="UP000298471">
    <property type="component" value="Unassembled WGS sequence"/>
</dbReference>
<proteinExistence type="predicted"/>
<evidence type="ECO:0000313" key="2">
    <source>
        <dbReference type="EMBL" id="TGE29682.1"/>
    </source>
</evidence>
<protein>
    <submittedName>
        <fullName evidence="2">T9SS type A sorting domain-containing protein</fullName>
    </submittedName>
</protein>